<dbReference type="Gene3D" id="3.50.50.60">
    <property type="entry name" value="FAD/NAD(P)-binding domain"/>
    <property type="match status" value="1"/>
</dbReference>
<dbReference type="KEGG" id="eao:BD94_1649"/>
<evidence type="ECO:0000256" key="1">
    <source>
        <dbReference type="ARBA" id="ARBA00023002"/>
    </source>
</evidence>
<dbReference type="GO" id="GO:0004497">
    <property type="term" value="F:monooxygenase activity"/>
    <property type="evidence" value="ECO:0007669"/>
    <property type="project" value="UniProtKB-KW"/>
</dbReference>
<dbReference type="RefSeq" id="WP_024566236.1">
    <property type="nucleotide sequence ID" value="NZ_CP007547.1"/>
</dbReference>
<dbReference type="InterPro" id="IPR050982">
    <property type="entry name" value="Auxin_biosynth/cation_transpt"/>
</dbReference>
<dbReference type="PRINTS" id="PR00469">
    <property type="entry name" value="PNDRDTASEII"/>
</dbReference>
<organism evidence="2 3">
    <name type="scientific">Elizabethkingia anophelis NUHP1</name>
    <dbReference type="NCBI Taxonomy" id="1338011"/>
    <lineage>
        <taxon>Bacteria</taxon>
        <taxon>Pseudomonadati</taxon>
        <taxon>Bacteroidota</taxon>
        <taxon>Flavobacteriia</taxon>
        <taxon>Flavobacteriales</taxon>
        <taxon>Weeksellaceae</taxon>
        <taxon>Elizabethkingia</taxon>
    </lineage>
</organism>
<evidence type="ECO:0000313" key="2">
    <source>
        <dbReference type="EMBL" id="AIL45424.1"/>
    </source>
</evidence>
<dbReference type="HOGENOM" id="CLU_006909_1_2_10"/>
<dbReference type="InterPro" id="IPR036188">
    <property type="entry name" value="FAD/NAD-bd_sf"/>
</dbReference>
<reference evidence="2" key="1">
    <citation type="journal article" date="2013" name="Lancet">
        <title>First case of E anophelis outbreak in an intensive-care unit.</title>
        <authorList>
            <person name="Teo J."/>
            <person name="Tan S.Y."/>
            <person name="Tay M."/>
            <person name="Ding Y."/>
            <person name="Kjelleberg S."/>
            <person name="Givskov M."/>
            <person name="Lin R.T."/>
            <person name="Yang L."/>
        </authorList>
    </citation>
    <scope>NUCLEOTIDE SEQUENCE [LARGE SCALE GENOMIC DNA]</scope>
    <source>
        <strain evidence="2">NUHP1</strain>
    </source>
</reference>
<sequence>MEEIFDVIVIGGGQSALACGYYLRRAKLKYIILDKQAVPGGAWLHTWDSLTLFSPREYSSLPGWLMPKSEHQFPLRQEVIDYLGKYEDHYQLNVQRSTEVTEIKKNEGLFYIHTLQGIFKTKTIISATGTWENPLIPMIDGIEDYKGLQIHSGKYQNPEKFIGLKTLVVGEGNSGAQIVAELSKVTTVKWSTKKEPEFLPDNVDGYYLFTVASARYRAEKEGKPFDSSQYNLGNIVMVPTVKEAKQRGVFVSSGTFHQLYDKGVIWYNGEKEEFDAIIWCTGFGYNTSYLKSLIETDEKGIAKTTESKSSEVNGLWLVGYGNWTGYASATLIGVNRIAKQTILEIEEYLNQNN</sequence>
<evidence type="ECO:0000313" key="3">
    <source>
        <dbReference type="Proteomes" id="UP000028933"/>
    </source>
</evidence>
<name>A0A077EGY5_9FLAO</name>
<dbReference type="PRINTS" id="PR00368">
    <property type="entry name" value="FADPNR"/>
</dbReference>
<keyword evidence="1" id="KW-0560">Oxidoreductase</keyword>
<accession>A0A077EGY5</accession>
<dbReference type="STRING" id="1338011.BD94_1649"/>
<dbReference type="GO" id="GO:0050660">
    <property type="term" value="F:flavin adenine dinucleotide binding"/>
    <property type="evidence" value="ECO:0007669"/>
    <property type="project" value="TreeGrafter"/>
</dbReference>
<keyword evidence="2" id="KW-0503">Monooxygenase</keyword>
<dbReference type="EMBL" id="CP007547">
    <property type="protein sequence ID" value="AIL45424.1"/>
    <property type="molecule type" value="Genomic_DNA"/>
</dbReference>
<dbReference type="NCBIfam" id="NF040505">
    <property type="entry name" value="ArsO_flavin_mono"/>
    <property type="match status" value="1"/>
</dbReference>
<reference evidence="2" key="2">
    <citation type="journal article" date="2015" name="Genome Biol. Evol.">
        <title>Complete Genome Sequence and Transcriptomic Analysis of the Novel Pathogen Elizabethkingia anophelis in Response to Oxidative Stress.</title>
        <authorList>
            <person name="Li Y."/>
            <person name="Liu Y."/>
            <person name="Chew S.C."/>
            <person name="Tay M."/>
            <person name="Salido M.M."/>
            <person name="Teo J."/>
            <person name="Lauro F.M."/>
            <person name="Givskov M."/>
            <person name="Yang L."/>
        </authorList>
    </citation>
    <scope>NUCLEOTIDE SEQUENCE</scope>
    <source>
        <strain evidence="2">NUHP1</strain>
    </source>
</reference>
<dbReference type="PANTHER" id="PTHR43539">
    <property type="entry name" value="FLAVIN-BINDING MONOOXYGENASE-LIKE PROTEIN (AFU_ORTHOLOGUE AFUA_4G09220)"/>
    <property type="match status" value="1"/>
</dbReference>
<dbReference type="SUPFAM" id="SSF51905">
    <property type="entry name" value="FAD/NAD(P)-binding domain"/>
    <property type="match status" value="2"/>
</dbReference>
<protein>
    <submittedName>
        <fullName evidence="2">Monooxygenase, putative</fullName>
    </submittedName>
</protein>
<dbReference type="PANTHER" id="PTHR43539:SF78">
    <property type="entry name" value="FLAVIN-CONTAINING MONOOXYGENASE"/>
    <property type="match status" value="1"/>
</dbReference>
<dbReference type="eggNOG" id="COG2072">
    <property type="taxonomic scope" value="Bacteria"/>
</dbReference>
<dbReference type="Pfam" id="PF13738">
    <property type="entry name" value="Pyr_redox_3"/>
    <property type="match status" value="1"/>
</dbReference>
<proteinExistence type="predicted"/>
<gene>
    <name evidence="2" type="ORF">BD94_1649</name>
</gene>
<dbReference type="AlphaFoldDB" id="A0A077EGY5"/>
<dbReference type="Proteomes" id="UP000028933">
    <property type="component" value="Chromosome"/>
</dbReference>